<evidence type="ECO:0000259" key="3">
    <source>
        <dbReference type="PROSITE" id="PS50234"/>
    </source>
</evidence>
<comment type="caution">
    <text evidence="4">The sequence shown here is derived from an EMBL/GenBank/DDBJ whole genome shotgun (WGS) entry which is preliminary data.</text>
</comment>
<dbReference type="Proteomes" id="UP000316476">
    <property type="component" value="Unassembled WGS sequence"/>
</dbReference>
<keyword evidence="2" id="KW-1133">Transmembrane helix</keyword>
<dbReference type="AlphaFoldDB" id="A0A5C6FVC7"/>
<feature type="compositionally biased region" description="Polar residues" evidence="1">
    <location>
        <begin position="980"/>
        <end position="1001"/>
    </location>
</feature>
<dbReference type="CDD" id="cd00198">
    <property type="entry name" value="vWFA"/>
    <property type="match status" value="1"/>
</dbReference>
<dbReference type="Pfam" id="PF13519">
    <property type="entry name" value="VWA_2"/>
    <property type="match status" value="1"/>
</dbReference>
<keyword evidence="2" id="KW-0812">Transmembrane</keyword>
<feature type="transmembrane region" description="Helical" evidence="2">
    <location>
        <begin position="904"/>
        <end position="931"/>
    </location>
</feature>
<dbReference type="InterPro" id="IPR002035">
    <property type="entry name" value="VWF_A"/>
</dbReference>
<feature type="compositionally biased region" description="Basic and acidic residues" evidence="1">
    <location>
        <begin position="1005"/>
        <end position="1015"/>
    </location>
</feature>
<feature type="transmembrane region" description="Helical" evidence="2">
    <location>
        <begin position="16"/>
        <end position="35"/>
    </location>
</feature>
<dbReference type="Gene3D" id="3.40.50.410">
    <property type="entry name" value="von Willebrand factor, type A domain"/>
    <property type="match status" value="1"/>
</dbReference>
<organism evidence="4 5">
    <name type="scientific">Crateriforma conspicua</name>
    <dbReference type="NCBI Taxonomy" id="2527996"/>
    <lineage>
        <taxon>Bacteria</taxon>
        <taxon>Pseudomonadati</taxon>
        <taxon>Planctomycetota</taxon>
        <taxon>Planctomycetia</taxon>
        <taxon>Planctomycetales</taxon>
        <taxon>Planctomycetaceae</taxon>
        <taxon>Crateriforma</taxon>
    </lineage>
</organism>
<accession>A0A5C6FVC7</accession>
<dbReference type="InterPro" id="IPR029062">
    <property type="entry name" value="Class_I_gatase-like"/>
</dbReference>
<evidence type="ECO:0000256" key="1">
    <source>
        <dbReference type="SAM" id="MobiDB-lite"/>
    </source>
</evidence>
<dbReference type="SUPFAM" id="SSF52317">
    <property type="entry name" value="Class I glutamine amidotransferase-like"/>
    <property type="match status" value="1"/>
</dbReference>
<dbReference type="PANTHER" id="PTHR37947">
    <property type="entry name" value="BLL2462 PROTEIN"/>
    <property type="match status" value="1"/>
</dbReference>
<dbReference type="Gene3D" id="3.40.50.880">
    <property type="match status" value="2"/>
</dbReference>
<feature type="transmembrane region" description="Helical" evidence="2">
    <location>
        <begin position="47"/>
        <end position="68"/>
    </location>
</feature>
<reference evidence="4 5" key="1">
    <citation type="submission" date="2019-02" db="EMBL/GenBank/DDBJ databases">
        <title>Deep-cultivation of Planctomycetes and their phenomic and genomic characterization uncovers novel biology.</title>
        <authorList>
            <person name="Wiegand S."/>
            <person name="Jogler M."/>
            <person name="Boedeker C."/>
            <person name="Pinto D."/>
            <person name="Vollmers J."/>
            <person name="Rivas-Marin E."/>
            <person name="Kohn T."/>
            <person name="Peeters S.H."/>
            <person name="Heuer A."/>
            <person name="Rast P."/>
            <person name="Oberbeckmann S."/>
            <person name="Bunk B."/>
            <person name="Jeske O."/>
            <person name="Meyerdierks A."/>
            <person name="Storesund J.E."/>
            <person name="Kallscheuer N."/>
            <person name="Luecker S."/>
            <person name="Lage O.M."/>
            <person name="Pohl T."/>
            <person name="Merkel B.J."/>
            <person name="Hornburger P."/>
            <person name="Mueller R.-W."/>
            <person name="Bruemmer F."/>
            <person name="Labrenz M."/>
            <person name="Spormann A.M."/>
            <person name="Op Den Camp H."/>
            <person name="Overmann J."/>
            <person name="Amann R."/>
            <person name="Jetten M.S.M."/>
            <person name="Mascher T."/>
            <person name="Medema M.H."/>
            <person name="Devos D.P."/>
            <person name="Kaster A.-K."/>
            <person name="Ovreas L."/>
            <person name="Rohde M."/>
            <person name="Galperin M.Y."/>
            <person name="Jogler C."/>
        </authorList>
    </citation>
    <scope>NUCLEOTIDE SEQUENCE [LARGE SCALE GENOMIC DNA]</scope>
    <source>
        <strain evidence="4 5">V7</strain>
    </source>
</reference>
<feature type="region of interest" description="Disordered" evidence="1">
    <location>
        <begin position="238"/>
        <end position="264"/>
    </location>
</feature>
<protein>
    <submittedName>
        <fullName evidence="4">von Willebrand factor type A domain protein</fullName>
    </submittedName>
</protein>
<gene>
    <name evidence="4" type="ORF">V7x_18370</name>
</gene>
<keyword evidence="2" id="KW-0472">Membrane</keyword>
<feature type="domain" description="VWFA" evidence="3">
    <location>
        <begin position="74"/>
        <end position="201"/>
    </location>
</feature>
<evidence type="ECO:0000313" key="5">
    <source>
        <dbReference type="Proteomes" id="UP000316476"/>
    </source>
</evidence>
<feature type="region of interest" description="Disordered" evidence="1">
    <location>
        <begin position="945"/>
        <end position="1044"/>
    </location>
</feature>
<dbReference type="InterPro" id="IPR036465">
    <property type="entry name" value="vWFA_dom_sf"/>
</dbReference>
<dbReference type="EMBL" id="SJPZ01000001">
    <property type="protein sequence ID" value="TWU66274.1"/>
    <property type="molecule type" value="Genomic_DNA"/>
</dbReference>
<dbReference type="Pfam" id="PF00092">
    <property type="entry name" value="VWA"/>
    <property type="match status" value="1"/>
</dbReference>
<dbReference type="PANTHER" id="PTHR37947:SF2">
    <property type="entry name" value="VON WILLEBRAND FACTOR TYPE A"/>
    <property type="match status" value="1"/>
</dbReference>
<sequence length="1044" mass="114056">MLAFLPSLRLGFDHPGYLWLLAALPVLWWIGSGPLQVLGPWRRRFALLFRTIVWVGVVLAIAGVQLVWVSDRVTVMYVLDQSESIPLAKRQVMLDYVTRSVATHRNHTREDRVGIIVFGRDAIIEMPPFDEDIAVRRLESNLDRTDATDIESALNLAQASMPEDTARRIVIVTDGNENLGRATQMASRLGDAGIGIDVVPVELDFANEVLVEKVDLPTEIRTGQPFEARIVVTNYSDDGGSATQNAGGDASDGDASDGDASGPVKGLLRVKQSVSGEESLLLEQEIELDPGKNVFPLQHTIDQPAPYTYEAEFIPQNDDQDGLRKNNRATGFTYVRGKGRVLLIEDRSRQGDFDLYVQTLRDADIEVTKQSTDQLFGSLAELQTFDAVILAGVPRVGGGEGSGLVSFTDEQIQMLVRNTQQLGAGLLMIGGPESLGAGGWTGTELEKAMPVDFKIRNTKIQAVGALALIMHASEMAEGNHWQKVIARAAVKQLGPADYAGLLHWTMGGDAWLWGGRQGLLPVGPNRQAMMAAIGRMTPGDMPQFDPAMRMAAAALTRTPASMKHCVIISDGDPSDPTPGTIAAFKNNNITISTVAVASHGLTESQRLRRIAQATGGKYHQVKDGRALPEIFQREARRVARPLVFEPSGGTVPEVIFPHPMLDGVDRVMPRIGGFVLTQTKNSPLAQVLIQSPKPDSPENATILAAWTYGLGRTAVLTTDAGARWASSWTPWNDYEKFHSQLVRWLMRPTGDTGKFTLATQVRDGEVEVIVNALDKDDEFLNFLEMNATALDPELKPIALSMRQVAPGRYVGRFPVDQAGSYFVNVIPDEGTAPLTTGVSVPFSEEYRVRRTNLALINALAETKVNGGEAGIVMPAIDQRAADELVQVDTFRGGLPPARSIKDAWPWFLLAACVLFLFDVAVRRIAISFAWLGRWVRKRFGKAKATDTPTTRRLDELRQSKDAVSQSIDARRRSVRFDPQSVPTESTGQTSAPESSFDSPASSGKPPKESAKDGSRQSDGSTSDAPVSYTERLLEAKRRARKNRD</sequence>
<evidence type="ECO:0000256" key="2">
    <source>
        <dbReference type="SAM" id="Phobius"/>
    </source>
</evidence>
<evidence type="ECO:0000313" key="4">
    <source>
        <dbReference type="EMBL" id="TWU66274.1"/>
    </source>
</evidence>
<name>A0A5C6FVC7_9PLAN</name>
<dbReference type="RefSeq" id="WP_197136583.1">
    <property type="nucleotide sequence ID" value="NZ_SJPZ01000001.1"/>
</dbReference>
<proteinExistence type="predicted"/>
<feature type="compositionally biased region" description="Basic and acidic residues" evidence="1">
    <location>
        <begin position="949"/>
        <end position="960"/>
    </location>
</feature>
<dbReference type="PROSITE" id="PS50234">
    <property type="entry name" value="VWFA"/>
    <property type="match status" value="1"/>
</dbReference>
<dbReference type="SUPFAM" id="SSF53300">
    <property type="entry name" value="vWA-like"/>
    <property type="match status" value="2"/>
</dbReference>
<dbReference type="SMART" id="SM00327">
    <property type="entry name" value="VWA"/>
    <property type="match status" value="2"/>
</dbReference>